<feature type="transmembrane region" description="Helical" evidence="12">
    <location>
        <begin position="1213"/>
        <end position="1234"/>
    </location>
</feature>
<feature type="compositionally biased region" description="Basic and acidic residues" evidence="11">
    <location>
        <begin position="362"/>
        <end position="373"/>
    </location>
</feature>
<feature type="compositionally biased region" description="Basic and acidic residues" evidence="11">
    <location>
        <begin position="271"/>
        <end position="288"/>
    </location>
</feature>
<evidence type="ECO:0000256" key="9">
    <source>
        <dbReference type="ARBA" id="ARBA00038080"/>
    </source>
</evidence>
<dbReference type="GO" id="GO:0005886">
    <property type="term" value="C:plasma membrane"/>
    <property type="evidence" value="ECO:0007669"/>
    <property type="project" value="UniProtKB-SubCell"/>
</dbReference>
<evidence type="ECO:0000313" key="13">
    <source>
        <dbReference type="EMBL" id="MPA30913.1"/>
    </source>
</evidence>
<dbReference type="EMBL" id="GHES01000354">
    <property type="protein sequence ID" value="MPA30913.1"/>
    <property type="molecule type" value="Transcribed_RNA"/>
</dbReference>
<feature type="compositionally biased region" description="Basic and acidic residues" evidence="11">
    <location>
        <begin position="1118"/>
        <end position="1132"/>
    </location>
</feature>
<feature type="region of interest" description="Disordered" evidence="11">
    <location>
        <begin position="640"/>
        <end position="659"/>
    </location>
</feature>
<dbReference type="PANTHER" id="PTHR32219:SF3">
    <property type="entry name" value="CALPONIN-LIKE DOMAIN PROTEIN"/>
    <property type="match status" value="1"/>
</dbReference>
<feature type="compositionally biased region" description="Polar residues" evidence="11">
    <location>
        <begin position="1153"/>
        <end position="1163"/>
    </location>
</feature>
<feature type="region of interest" description="Disordered" evidence="11">
    <location>
        <begin position="186"/>
        <end position="207"/>
    </location>
</feature>
<evidence type="ECO:0000256" key="5">
    <source>
        <dbReference type="ARBA" id="ARBA00022824"/>
    </source>
</evidence>
<organism evidence="13">
    <name type="scientific">Davidia involucrata</name>
    <name type="common">Dove tree</name>
    <dbReference type="NCBI Taxonomy" id="16924"/>
    <lineage>
        <taxon>Eukaryota</taxon>
        <taxon>Viridiplantae</taxon>
        <taxon>Streptophyta</taxon>
        <taxon>Embryophyta</taxon>
        <taxon>Tracheophyta</taxon>
        <taxon>Spermatophyta</taxon>
        <taxon>Magnoliopsida</taxon>
        <taxon>eudicotyledons</taxon>
        <taxon>Gunneridae</taxon>
        <taxon>Pentapetalae</taxon>
        <taxon>asterids</taxon>
        <taxon>Cornales</taxon>
        <taxon>Nyssaceae</taxon>
        <taxon>Davidia</taxon>
    </lineage>
</organism>
<feature type="region of interest" description="Disordered" evidence="11">
    <location>
        <begin position="351"/>
        <end position="436"/>
    </location>
</feature>
<keyword evidence="7 10" id="KW-0175">Coiled coil</keyword>
<evidence type="ECO:0000256" key="12">
    <source>
        <dbReference type="SAM" id="Phobius"/>
    </source>
</evidence>
<evidence type="ECO:0000256" key="1">
    <source>
        <dbReference type="ARBA" id="ARBA00004162"/>
    </source>
</evidence>
<keyword evidence="8 12" id="KW-0472">Membrane</keyword>
<accession>A0A5B6YHJ2</accession>
<name>A0A5B6YHJ2_DAVIN</name>
<feature type="coiled-coil region" evidence="10">
    <location>
        <begin position="805"/>
        <end position="874"/>
    </location>
</feature>
<evidence type="ECO:0000256" key="6">
    <source>
        <dbReference type="ARBA" id="ARBA00022989"/>
    </source>
</evidence>
<keyword evidence="6 12" id="KW-1133">Transmembrane helix</keyword>
<evidence type="ECO:0000256" key="3">
    <source>
        <dbReference type="ARBA" id="ARBA00022475"/>
    </source>
</evidence>
<gene>
    <name evidence="13" type="ORF">Din_000354</name>
</gene>
<protein>
    <submittedName>
        <fullName evidence="13">Putative microtubule-associated protein futsch isoform X2</fullName>
    </submittedName>
</protein>
<feature type="region of interest" description="Disordered" evidence="11">
    <location>
        <begin position="113"/>
        <end position="139"/>
    </location>
</feature>
<sequence length="1245" mass="138626">MSSYEDLPKFGADCNGIKHVDDDGEGINSTGKDGPDGSYVFFSRSNSETDDPVVRDWNVNFVNESNVVPEPKVKPPNKDVEVQARELNAQNNENAELCVQNNCIVEGTDVAASNSDVTPQGSLVKPDGDGGGGEGERTYTVEEQNGTGALYSEPQQLDDELKSEEQIELKFAPDLKENLESQSLDFDAGDCELPPLDDGKVKSEEGDNLESAIELGKVQESQIIVLPYDANSEEQDILESTAELEKSQEPQIMVPWAADFKMPEVDVEKVKSEEDTKLESAREVKESLESQITITDSAESEYYQLDNGERNLDEENKTDFDIDVKENQECDIMVTDNVDSGLVQGKKAASLANETDVPLETEIAHDPVPDGNKDSLPTSHVEDGISQTEVLNESINGSQRISEVNGSSENDESPPSSAKVETVPVEGGDDDGTMVKQEVGCGASLTTESFPTCAADDTKPETEVENFNVKSRETVLSYPVDDAKSEMQVENGPDGGTSWPANDVSSETDIRFGSIDPEEILPSSPCDVVNINSEVPNGVTAYACNQPIYEPLQNGSSADVKSESEVENSSSISNGDLSGNVAAASRLKILDDSVDDNESGLNCIPEVVHVENLGDLLNGGDEDGGNKLTCQETEDIEGIDRNGISTSSPEGCGADSLDGQNVGVETGKRSFHFLIRIPRYDDENLREQVRHAQLQVDEKTQLRDAIRAGIQMKRANFHDYHTNYEAAKSEERAARGSVKSKRQEIDSVQSVINRVKNAISVEDIDARIHNMEHMIEHETLPLKKEKQFIREINQLKHLREQISSNMGSQDEVKQALDQRDQIEERLKILKKELDCLREKVSKAKAIAESAEKKSKDENEKLKELQAQFRAADDIRQEAYAHLQSLRKQLYEKNKHFRMYKDDATAANDYALSGDREALHRLCVNQVETIMELWNKNDEFRKEYVRCNTRSTLRRLKTLDGRSLGPDEQPPLLPNVVDERVDRSLFRSIKANSVLLTSTLEQGKQGTTVEGEEADFKSTVKVAEQKNQTVKTNKHAKTVLGNGSATVSGRDENEETKEEENKQTKEELELARKAEELRKEEAAARLKEQRRLEEKAKAKEALERKKRNAEKAQIRAEIRAQKEAEQKDRERDKRARKKDRKKATAAEAPDGNNEGETAPTSETPIETMEEPGIRESPMTVTKRPQKPSQFTKQSKAKSIPPPLRNRGKRRMQQWMWVILPTLLVLALFLLGNGSFSQNFWLRSFGF</sequence>
<feature type="compositionally biased region" description="Basic and acidic residues" evidence="11">
    <location>
        <begin position="307"/>
        <end position="317"/>
    </location>
</feature>
<keyword evidence="3" id="KW-1003">Cell membrane</keyword>
<evidence type="ECO:0000256" key="8">
    <source>
        <dbReference type="ARBA" id="ARBA00023136"/>
    </source>
</evidence>
<feature type="compositionally biased region" description="Basic residues" evidence="11">
    <location>
        <begin position="1133"/>
        <end position="1142"/>
    </location>
</feature>
<reference evidence="13" key="1">
    <citation type="submission" date="2019-08" db="EMBL/GenBank/DDBJ databases">
        <title>Reference gene set and small RNA set construction with multiple tissues from Davidia involucrata Baill.</title>
        <authorList>
            <person name="Yang H."/>
            <person name="Zhou C."/>
            <person name="Li G."/>
            <person name="Wang J."/>
            <person name="Gao P."/>
            <person name="Wang M."/>
            <person name="Wang R."/>
            <person name="Zhao Y."/>
        </authorList>
    </citation>
    <scope>NUCLEOTIDE SEQUENCE</scope>
    <source>
        <tissue evidence="13">Mixed with DoveR01_LX</tissue>
    </source>
</reference>
<feature type="region of interest" description="Disordered" evidence="11">
    <location>
        <begin position="1040"/>
        <end position="1066"/>
    </location>
</feature>
<dbReference type="InterPro" id="IPR055282">
    <property type="entry name" value="PPI1-4"/>
</dbReference>
<proteinExistence type="inferred from homology"/>
<evidence type="ECO:0000256" key="11">
    <source>
        <dbReference type="SAM" id="MobiDB-lite"/>
    </source>
</evidence>
<feature type="region of interest" description="Disordered" evidence="11">
    <location>
        <begin position="271"/>
        <end position="317"/>
    </location>
</feature>
<dbReference type="GO" id="GO:0005789">
    <property type="term" value="C:endoplasmic reticulum membrane"/>
    <property type="evidence" value="ECO:0007669"/>
    <property type="project" value="UniProtKB-SubCell"/>
</dbReference>
<evidence type="ECO:0000256" key="7">
    <source>
        <dbReference type="ARBA" id="ARBA00023054"/>
    </source>
</evidence>
<evidence type="ECO:0000256" key="4">
    <source>
        <dbReference type="ARBA" id="ARBA00022692"/>
    </source>
</evidence>
<evidence type="ECO:0000256" key="10">
    <source>
        <dbReference type="SAM" id="Coils"/>
    </source>
</evidence>
<comment type="subcellular location">
    <subcellularLocation>
        <location evidence="1">Cell membrane</location>
        <topology evidence="1">Single-pass membrane protein</topology>
    </subcellularLocation>
    <subcellularLocation>
        <location evidence="2">Endoplasmic reticulum membrane</location>
        <topology evidence="2">Single-pass membrane protein</topology>
    </subcellularLocation>
</comment>
<keyword evidence="4 12" id="KW-0812">Transmembrane</keyword>
<feature type="compositionally biased region" description="Polar residues" evidence="11">
    <location>
        <begin position="385"/>
        <end position="416"/>
    </location>
</feature>
<dbReference type="PANTHER" id="PTHR32219">
    <property type="entry name" value="RNA-BINDING PROTEIN YLMH-RELATED"/>
    <property type="match status" value="1"/>
</dbReference>
<comment type="similarity">
    <text evidence="9">Belongs to the plant Proton pump-interactor protein family.</text>
</comment>
<feature type="region of interest" description="Disordered" evidence="11">
    <location>
        <begin position="1118"/>
        <end position="1206"/>
    </location>
</feature>
<feature type="region of interest" description="Disordered" evidence="11">
    <location>
        <begin position="22"/>
        <end position="48"/>
    </location>
</feature>
<evidence type="ECO:0000256" key="2">
    <source>
        <dbReference type="ARBA" id="ARBA00004389"/>
    </source>
</evidence>
<dbReference type="AlphaFoldDB" id="A0A5B6YHJ2"/>
<keyword evidence="5" id="KW-0256">Endoplasmic reticulum</keyword>